<reference evidence="1" key="1">
    <citation type="journal article" date="2019" name="bioRxiv">
        <title>The Genome of the Zebra Mussel, Dreissena polymorpha: A Resource for Invasive Species Research.</title>
        <authorList>
            <person name="McCartney M.A."/>
            <person name="Auch B."/>
            <person name="Kono T."/>
            <person name="Mallez S."/>
            <person name="Zhang Y."/>
            <person name="Obille A."/>
            <person name="Becker A."/>
            <person name="Abrahante J.E."/>
            <person name="Garbe J."/>
            <person name="Badalamenti J.P."/>
            <person name="Herman A."/>
            <person name="Mangelson H."/>
            <person name="Liachko I."/>
            <person name="Sullivan S."/>
            <person name="Sone E.D."/>
            <person name="Koren S."/>
            <person name="Silverstein K.A.T."/>
            <person name="Beckman K.B."/>
            <person name="Gohl D.M."/>
        </authorList>
    </citation>
    <scope>NUCLEOTIDE SEQUENCE</scope>
    <source>
        <strain evidence="1">Duluth1</strain>
        <tissue evidence="1">Whole animal</tissue>
    </source>
</reference>
<keyword evidence="2" id="KW-1185">Reference proteome</keyword>
<dbReference type="Proteomes" id="UP000828390">
    <property type="component" value="Unassembled WGS sequence"/>
</dbReference>
<reference evidence="1" key="2">
    <citation type="submission" date="2020-11" db="EMBL/GenBank/DDBJ databases">
        <authorList>
            <person name="McCartney M.A."/>
            <person name="Auch B."/>
            <person name="Kono T."/>
            <person name="Mallez S."/>
            <person name="Becker A."/>
            <person name="Gohl D.M."/>
            <person name="Silverstein K.A.T."/>
            <person name="Koren S."/>
            <person name="Bechman K.B."/>
            <person name="Herman A."/>
            <person name="Abrahante J.E."/>
            <person name="Garbe J."/>
        </authorList>
    </citation>
    <scope>NUCLEOTIDE SEQUENCE</scope>
    <source>
        <strain evidence="1">Duluth1</strain>
        <tissue evidence="1">Whole animal</tissue>
    </source>
</reference>
<name>A0A9D4BT15_DREPO</name>
<dbReference type="AlphaFoldDB" id="A0A9D4BT15"/>
<evidence type="ECO:0000313" key="1">
    <source>
        <dbReference type="EMBL" id="KAH3707329.1"/>
    </source>
</evidence>
<sequence length="54" mass="6239">MLFNILTSVQLQNSLQHLTSVQLQNALQHLNLGTTTECSTTSKHLYNYRMLYNI</sequence>
<accession>A0A9D4BT15</accession>
<proteinExistence type="predicted"/>
<gene>
    <name evidence="1" type="ORF">DPMN_066730</name>
</gene>
<evidence type="ECO:0000313" key="2">
    <source>
        <dbReference type="Proteomes" id="UP000828390"/>
    </source>
</evidence>
<protein>
    <submittedName>
        <fullName evidence="1">Uncharacterized protein</fullName>
    </submittedName>
</protein>
<organism evidence="1 2">
    <name type="scientific">Dreissena polymorpha</name>
    <name type="common">Zebra mussel</name>
    <name type="synonym">Mytilus polymorpha</name>
    <dbReference type="NCBI Taxonomy" id="45954"/>
    <lineage>
        <taxon>Eukaryota</taxon>
        <taxon>Metazoa</taxon>
        <taxon>Spiralia</taxon>
        <taxon>Lophotrochozoa</taxon>
        <taxon>Mollusca</taxon>
        <taxon>Bivalvia</taxon>
        <taxon>Autobranchia</taxon>
        <taxon>Heteroconchia</taxon>
        <taxon>Euheterodonta</taxon>
        <taxon>Imparidentia</taxon>
        <taxon>Neoheterodontei</taxon>
        <taxon>Myida</taxon>
        <taxon>Dreissenoidea</taxon>
        <taxon>Dreissenidae</taxon>
        <taxon>Dreissena</taxon>
    </lineage>
</organism>
<dbReference type="EMBL" id="JAIWYP010000014">
    <property type="protein sequence ID" value="KAH3707329.1"/>
    <property type="molecule type" value="Genomic_DNA"/>
</dbReference>
<comment type="caution">
    <text evidence="1">The sequence shown here is derived from an EMBL/GenBank/DDBJ whole genome shotgun (WGS) entry which is preliminary data.</text>
</comment>